<dbReference type="KEGG" id="pxi:J5O05_17410"/>
<dbReference type="Proteomes" id="UP000664904">
    <property type="component" value="Plasmid unnamed4"/>
</dbReference>
<dbReference type="EMBL" id="CP072134">
    <property type="protein sequence ID" value="QTH73034.1"/>
    <property type="molecule type" value="Genomic_DNA"/>
</dbReference>
<evidence type="ECO:0000313" key="2">
    <source>
        <dbReference type="EMBL" id="QTH73034.1"/>
    </source>
</evidence>
<feature type="transmembrane region" description="Helical" evidence="1">
    <location>
        <begin position="12"/>
        <end position="34"/>
    </location>
</feature>
<protein>
    <submittedName>
        <fullName evidence="2">Uncharacterized protein</fullName>
    </submittedName>
</protein>
<organism evidence="2 3">
    <name type="scientific">Pseudoalteromonas xiamenensis</name>
    <dbReference type="NCBI Taxonomy" id="882626"/>
    <lineage>
        <taxon>Bacteria</taxon>
        <taxon>Pseudomonadati</taxon>
        <taxon>Pseudomonadota</taxon>
        <taxon>Gammaproteobacteria</taxon>
        <taxon>Alteromonadales</taxon>
        <taxon>Pseudoalteromonadaceae</taxon>
        <taxon>Pseudoalteromonas</taxon>
    </lineage>
</organism>
<keyword evidence="2" id="KW-0614">Plasmid</keyword>
<keyword evidence="3" id="KW-1185">Reference proteome</keyword>
<evidence type="ECO:0000313" key="3">
    <source>
        <dbReference type="Proteomes" id="UP000664904"/>
    </source>
</evidence>
<feature type="transmembrane region" description="Helical" evidence="1">
    <location>
        <begin position="134"/>
        <end position="152"/>
    </location>
</feature>
<dbReference type="RefSeq" id="WP_208844653.1">
    <property type="nucleotide sequence ID" value="NZ_CP072134.1"/>
</dbReference>
<feature type="transmembrane region" description="Helical" evidence="1">
    <location>
        <begin position="186"/>
        <end position="205"/>
    </location>
</feature>
<feature type="transmembrane region" description="Helical" evidence="1">
    <location>
        <begin position="164"/>
        <end position="180"/>
    </location>
</feature>
<keyword evidence="1" id="KW-0472">Membrane</keyword>
<evidence type="ECO:0000256" key="1">
    <source>
        <dbReference type="SAM" id="Phobius"/>
    </source>
</evidence>
<feature type="transmembrane region" description="Helical" evidence="1">
    <location>
        <begin position="92"/>
        <end position="114"/>
    </location>
</feature>
<reference evidence="2" key="1">
    <citation type="submission" date="2021-03" db="EMBL/GenBank/DDBJ databases">
        <title>Complete Genome of Pseudoalteromonas xiamenensis STKMTI.2, a new potential marine bacterium producing anti-Vibrio compounds.</title>
        <authorList>
            <person name="Handayani D.P."/>
            <person name="Isnansetyo A."/>
            <person name="Istiqomah I."/>
            <person name="Jumina J."/>
        </authorList>
    </citation>
    <scope>NUCLEOTIDE SEQUENCE</scope>
    <source>
        <strain evidence="2">STKMTI.2</strain>
        <plasmid evidence="2">unnamed4</plasmid>
    </source>
</reference>
<proteinExistence type="predicted"/>
<keyword evidence="1" id="KW-0812">Transmembrane</keyword>
<keyword evidence="1" id="KW-1133">Transmembrane helix</keyword>
<name>A0A975DJY8_9GAMM</name>
<accession>A0A975DJY8</accession>
<dbReference type="AlphaFoldDB" id="A0A975DJY8"/>
<sequence>MIFNPNKTGFYSCLLCAVSYIIGLAMIVLIVPGFNNDASLRLEVLSEYSTMIQVWYFIIFVLFGCSIFVLTNSIQSKIGTHSISSMLGTFSGYIWSAYSLSTGLIAILSIEYLVSHSPSDSGQLWPVIYTLQTGLGEGVEWVGGIWMLLINFQLSKNKLLKRPTIFFGYLISFLGILTIFPGFDTFGLAFGITQLIWFCIFATYFHSCTNT</sequence>
<geneLocation type="plasmid" evidence="2 3">
    <name>unnamed4</name>
</geneLocation>
<feature type="transmembrane region" description="Helical" evidence="1">
    <location>
        <begin position="54"/>
        <end position="71"/>
    </location>
</feature>
<gene>
    <name evidence="2" type="ORF">J5O05_17410</name>
</gene>